<organism evidence="2 3">
    <name type="scientific">Microlunatus aurantiacus</name>
    <dbReference type="NCBI Taxonomy" id="446786"/>
    <lineage>
        <taxon>Bacteria</taxon>
        <taxon>Bacillati</taxon>
        <taxon>Actinomycetota</taxon>
        <taxon>Actinomycetes</taxon>
        <taxon>Propionibacteriales</taxon>
        <taxon>Propionibacteriaceae</taxon>
        <taxon>Microlunatus</taxon>
    </lineage>
</organism>
<evidence type="ECO:0000256" key="1">
    <source>
        <dbReference type="SAM" id="MobiDB-lite"/>
    </source>
</evidence>
<feature type="region of interest" description="Disordered" evidence="1">
    <location>
        <begin position="27"/>
        <end position="60"/>
    </location>
</feature>
<name>A0ABP7DSY7_9ACTN</name>
<keyword evidence="3" id="KW-1185">Reference proteome</keyword>
<sequence length="60" mass="6882">MADKHFWYDLTTKSVITDDNATKATDRLGPYATREEAESALAKVEENNKSWDDDDDWGED</sequence>
<evidence type="ECO:0000313" key="3">
    <source>
        <dbReference type="Proteomes" id="UP001500051"/>
    </source>
</evidence>
<evidence type="ECO:0000313" key="2">
    <source>
        <dbReference type="EMBL" id="GAA3709875.1"/>
    </source>
</evidence>
<gene>
    <name evidence="2" type="ORF">GCM10022204_30230</name>
</gene>
<dbReference type="Proteomes" id="UP001500051">
    <property type="component" value="Unassembled WGS sequence"/>
</dbReference>
<dbReference type="RefSeq" id="WP_344813220.1">
    <property type="nucleotide sequence ID" value="NZ_BAAAYX010000013.1"/>
</dbReference>
<proteinExistence type="predicted"/>
<protein>
    <recommendedName>
        <fullName evidence="4">SPOR domain-containing protein</fullName>
    </recommendedName>
</protein>
<evidence type="ECO:0008006" key="4">
    <source>
        <dbReference type="Google" id="ProtNLM"/>
    </source>
</evidence>
<reference evidence="3" key="1">
    <citation type="journal article" date="2019" name="Int. J. Syst. Evol. Microbiol.">
        <title>The Global Catalogue of Microorganisms (GCM) 10K type strain sequencing project: providing services to taxonomists for standard genome sequencing and annotation.</title>
        <authorList>
            <consortium name="The Broad Institute Genomics Platform"/>
            <consortium name="The Broad Institute Genome Sequencing Center for Infectious Disease"/>
            <person name="Wu L."/>
            <person name="Ma J."/>
        </authorList>
    </citation>
    <scope>NUCLEOTIDE SEQUENCE [LARGE SCALE GENOMIC DNA]</scope>
    <source>
        <strain evidence="3">JCM 16548</strain>
    </source>
</reference>
<comment type="caution">
    <text evidence="2">The sequence shown here is derived from an EMBL/GenBank/DDBJ whole genome shotgun (WGS) entry which is preliminary data.</text>
</comment>
<dbReference type="EMBL" id="BAAAYX010000013">
    <property type="protein sequence ID" value="GAA3709875.1"/>
    <property type="molecule type" value="Genomic_DNA"/>
</dbReference>
<feature type="compositionally biased region" description="Basic and acidic residues" evidence="1">
    <location>
        <begin position="33"/>
        <end position="51"/>
    </location>
</feature>
<accession>A0ABP7DSY7</accession>